<keyword evidence="6" id="KW-1185">Reference proteome</keyword>
<dbReference type="InterPro" id="IPR036770">
    <property type="entry name" value="Ankyrin_rpt-contain_sf"/>
</dbReference>
<dbReference type="GO" id="GO:0010468">
    <property type="term" value="P:regulation of gene expression"/>
    <property type="evidence" value="ECO:0007669"/>
    <property type="project" value="TreeGrafter"/>
</dbReference>
<dbReference type="Proteomes" id="UP000001058">
    <property type="component" value="Unassembled WGS sequence"/>
</dbReference>
<dbReference type="SMART" id="SM00248">
    <property type="entry name" value="ANK"/>
    <property type="match status" value="5"/>
</dbReference>
<dbReference type="PANTHER" id="PTHR24124:SF8">
    <property type="entry name" value="OCA DOMAIN-CONTAINING PROTEIN"/>
    <property type="match status" value="1"/>
</dbReference>
<dbReference type="InterPro" id="IPR002110">
    <property type="entry name" value="Ankyrin_rpt"/>
</dbReference>
<dbReference type="Pfam" id="PF00023">
    <property type="entry name" value="Ank"/>
    <property type="match status" value="1"/>
</dbReference>
<feature type="repeat" description="ANK" evidence="3">
    <location>
        <begin position="133"/>
        <end position="165"/>
    </location>
</feature>
<proteinExistence type="predicted"/>
<dbReference type="GO" id="GO:0005634">
    <property type="term" value="C:nucleus"/>
    <property type="evidence" value="ECO:0007669"/>
    <property type="project" value="TreeGrafter"/>
</dbReference>
<keyword evidence="1" id="KW-0677">Repeat</keyword>
<evidence type="ECO:0000256" key="1">
    <source>
        <dbReference type="ARBA" id="ARBA00022737"/>
    </source>
</evidence>
<dbReference type="RefSeq" id="XP_002950668.1">
    <property type="nucleotide sequence ID" value="XM_002950622.1"/>
</dbReference>
<accession>D8TW45</accession>
<dbReference type="PROSITE" id="PS50297">
    <property type="entry name" value="ANK_REP_REGION"/>
    <property type="match status" value="2"/>
</dbReference>
<protein>
    <submittedName>
        <fullName evidence="5">Uncharacterized protein</fullName>
    </submittedName>
</protein>
<keyword evidence="2 3" id="KW-0040">ANK repeat</keyword>
<dbReference type="GeneID" id="9617679"/>
<feature type="region of interest" description="Disordered" evidence="4">
    <location>
        <begin position="759"/>
        <end position="793"/>
    </location>
</feature>
<feature type="region of interest" description="Disordered" evidence="4">
    <location>
        <begin position="363"/>
        <end position="391"/>
    </location>
</feature>
<organism evidence="6">
    <name type="scientific">Volvox carteri f. nagariensis</name>
    <dbReference type="NCBI Taxonomy" id="3068"/>
    <lineage>
        <taxon>Eukaryota</taxon>
        <taxon>Viridiplantae</taxon>
        <taxon>Chlorophyta</taxon>
        <taxon>core chlorophytes</taxon>
        <taxon>Chlorophyceae</taxon>
        <taxon>CS clade</taxon>
        <taxon>Chlamydomonadales</taxon>
        <taxon>Volvocaceae</taxon>
        <taxon>Volvox</taxon>
    </lineage>
</organism>
<dbReference type="KEGG" id="vcn:VOLCADRAFT_91079"/>
<dbReference type="PANTHER" id="PTHR24124">
    <property type="entry name" value="ANKYRIN REPEAT FAMILY A"/>
    <property type="match status" value="1"/>
</dbReference>
<dbReference type="Gene3D" id="1.25.40.20">
    <property type="entry name" value="Ankyrin repeat-containing domain"/>
    <property type="match status" value="2"/>
</dbReference>
<reference evidence="5 6" key="1">
    <citation type="journal article" date="2010" name="Science">
        <title>Genomic analysis of organismal complexity in the multicellular green alga Volvox carteri.</title>
        <authorList>
            <person name="Prochnik S.E."/>
            <person name="Umen J."/>
            <person name="Nedelcu A.M."/>
            <person name="Hallmann A."/>
            <person name="Miller S.M."/>
            <person name="Nishii I."/>
            <person name="Ferris P."/>
            <person name="Kuo A."/>
            <person name="Mitros T."/>
            <person name="Fritz-Laylin L.K."/>
            <person name="Hellsten U."/>
            <person name="Chapman J."/>
            <person name="Simakov O."/>
            <person name="Rensing S.A."/>
            <person name="Terry A."/>
            <person name="Pangilinan J."/>
            <person name="Kapitonov V."/>
            <person name="Jurka J."/>
            <person name="Salamov A."/>
            <person name="Shapiro H."/>
            <person name="Schmutz J."/>
            <person name="Grimwood J."/>
            <person name="Lindquist E."/>
            <person name="Lucas S."/>
            <person name="Grigoriev I.V."/>
            <person name="Schmitt R."/>
            <person name="Kirk D."/>
            <person name="Rokhsar D.S."/>
        </authorList>
    </citation>
    <scope>NUCLEOTIDE SEQUENCE [LARGE SCALE GENOMIC DNA]</scope>
    <source>
        <strain evidence="6">f. Nagariensis / Eve</strain>
    </source>
</reference>
<dbReference type="OrthoDB" id="550106at2759"/>
<dbReference type="AlphaFoldDB" id="D8TW45"/>
<feature type="compositionally biased region" description="Pro residues" evidence="4">
    <location>
        <begin position="762"/>
        <end position="773"/>
    </location>
</feature>
<dbReference type="EMBL" id="GL378340">
    <property type="protein sequence ID" value="EFJ48414.1"/>
    <property type="molecule type" value="Genomic_DNA"/>
</dbReference>
<feature type="region of interest" description="Disordered" evidence="4">
    <location>
        <begin position="60"/>
        <end position="97"/>
    </location>
</feature>
<evidence type="ECO:0000256" key="4">
    <source>
        <dbReference type="SAM" id="MobiDB-lite"/>
    </source>
</evidence>
<dbReference type="PROSITE" id="PS50088">
    <property type="entry name" value="ANK_REPEAT"/>
    <property type="match status" value="2"/>
</dbReference>
<evidence type="ECO:0000256" key="2">
    <source>
        <dbReference type="ARBA" id="ARBA00023043"/>
    </source>
</evidence>
<feature type="compositionally biased region" description="Low complexity" evidence="4">
    <location>
        <begin position="60"/>
        <end position="90"/>
    </location>
</feature>
<dbReference type="SUPFAM" id="SSF48403">
    <property type="entry name" value="Ankyrin repeat"/>
    <property type="match status" value="1"/>
</dbReference>
<dbReference type="Pfam" id="PF12796">
    <property type="entry name" value="Ank_2"/>
    <property type="match status" value="1"/>
</dbReference>
<sequence length="935" mass="94552">MQCRQLLAAGDVEVALSYLQDDPLTAACTHFRDGSNLWHVAAASGHLLLLQALADRLTALWPTPGEPTGTHHGGQQQRQQQQPEQQPQPQYGAPSFWRLSNPFLRCSDGFRRRGPDSRPRLPLAALVNAPNVLGQTALMAACKGGHPGCVQFLLSMGANPWYRDRANCTALHYATLHDQGPAIEALLQHQASARPPPGTRQSFVRLVDVPNFCGYTAAHFAAVANKPRALAALLACGANIAARCWSEGSDWISGPPGSTPLHLAARRGDVALCKMIMSHYLEVLRDSGAPDPRLHADVRGVRPYQRAAERGSRGLAEMLMPSTPLSYILGSLSRASSFVNGAIQFVRRQSLRPLDSFRRRLRASGRGAQAQDGSQHDRATSRRTSTVGGASETAAGGLISLSCYDGAAIGGGGGGGNRVGSGVYSQFSHTPPLHGGMPPAGVQRPISCTTMASASAATMPGIAIEHGFSAETAAIAAGGTAITAAVTAAAADAASHGLAGSAAGAGADAAAGLTPSLAVVAVAKTAAAAAAAALSGDISPVRGNSFDSDTHFPYLPSPPYHLVLATDGGRSGVTEIRPAGAAAAAAAAAGCGDVHADPANTNARASALVGGADGPTTVGGIAGGSPANETKTAFAPFRTSYCPVSLPVSLPPPPLQHPYPSPFAVAALQATPLDRCSGASPGGGSPRYSSVSGVDVDICRSLSGWSPPLPVLLPPPGASLGLQPIQEGHPTGLAAAAGGGGGCDGCLAGRLSRRASKYVLTQPPPQPSPLPHPGPDDDVGGRSPPALPSRGSSCWQISGDSVRRWGLHGGSPAAATAGMGGDDRVIAREYYMTGRAVAGGGGGGGSDPAGGSPPLGVFQLPVGLGWEAYGSGGVAGGGGSYGQVIGLGVAATAASRAGSGRLRVSAECSREVTRMVVTQPPSCPFCRGVVHGFGL</sequence>
<feature type="repeat" description="ANK" evidence="3">
    <location>
        <begin position="256"/>
        <end position="279"/>
    </location>
</feature>
<evidence type="ECO:0000256" key="3">
    <source>
        <dbReference type="PROSITE-ProRule" id="PRU00023"/>
    </source>
</evidence>
<evidence type="ECO:0000313" key="6">
    <source>
        <dbReference type="Proteomes" id="UP000001058"/>
    </source>
</evidence>
<evidence type="ECO:0000313" key="5">
    <source>
        <dbReference type="EMBL" id="EFJ48414.1"/>
    </source>
</evidence>
<dbReference type="InParanoid" id="D8TW45"/>
<gene>
    <name evidence="5" type="ORF">VOLCADRAFT_91079</name>
</gene>
<name>D8TW45_VOLCA</name>